<reference evidence="2" key="1">
    <citation type="journal article" date="2022" name="bioRxiv">
        <title>Sequencing and chromosome-scale assembly of the giantPleurodeles waltlgenome.</title>
        <authorList>
            <person name="Brown T."/>
            <person name="Elewa A."/>
            <person name="Iarovenko S."/>
            <person name="Subramanian E."/>
            <person name="Araus A.J."/>
            <person name="Petzold A."/>
            <person name="Susuki M."/>
            <person name="Suzuki K.-i.T."/>
            <person name="Hayashi T."/>
            <person name="Toyoda A."/>
            <person name="Oliveira C."/>
            <person name="Osipova E."/>
            <person name="Leigh N.D."/>
            <person name="Simon A."/>
            <person name="Yun M.H."/>
        </authorList>
    </citation>
    <scope>NUCLEOTIDE SEQUENCE</scope>
    <source>
        <strain evidence="2">20211129_DDA</strain>
        <tissue evidence="2">Liver</tissue>
    </source>
</reference>
<dbReference type="EMBL" id="JANPWB010000008">
    <property type="protein sequence ID" value="KAJ1160058.1"/>
    <property type="molecule type" value="Genomic_DNA"/>
</dbReference>
<feature type="region of interest" description="Disordered" evidence="1">
    <location>
        <begin position="61"/>
        <end position="112"/>
    </location>
</feature>
<gene>
    <name evidence="2" type="ORF">NDU88_000560</name>
</gene>
<name>A0AAV7S7I9_PLEWA</name>
<feature type="compositionally biased region" description="Polar residues" evidence="1">
    <location>
        <begin position="74"/>
        <end position="93"/>
    </location>
</feature>
<accession>A0AAV7S7I9</accession>
<proteinExistence type="predicted"/>
<evidence type="ECO:0000313" key="3">
    <source>
        <dbReference type="Proteomes" id="UP001066276"/>
    </source>
</evidence>
<dbReference type="Proteomes" id="UP001066276">
    <property type="component" value="Chromosome 4_2"/>
</dbReference>
<dbReference type="AlphaFoldDB" id="A0AAV7S7I9"/>
<evidence type="ECO:0000313" key="2">
    <source>
        <dbReference type="EMBL" id="KAJ1160058.1"/>
    </source>
</evidence>
<protein>
    <submittedName>
        <fullName evidence="2">Uncharacterized protein</fullName>
    </submittedName>
</protein>
<sequence>MLRRRIVCCPNKILTLACSHELSSDWVEKIELEFQKLSAMPEPASWPIKVETATAISKNLFVNPPTASPKVRNPQKTSVDTADSPLIPSQSAQPDEKPVQRAFARTTSRPVRVDTDCPHRMAVALRAPKV</sequence>
<evidence type="ECO:0000256" key="1">
    <source>
        <dbReference type="SAM" id="MobiDB-lite"/>
    </source>
</evidence>
<keyword evidence="3" id="KW-1185">Reference proteome</keyword>
<comment type="caution">
    <text evidence="2">The sequence shown here is derived from an EMBL/GenBank/DDBJ whole genome shotgun (WGS) entry which is preliminary data.</text>
</comment>
<organism evidence="2 3">
    <name type="scientific">Pleurodeles waltl</name>
    <name type="common">Iberian ribbed newt</name>
    <dbReference type="NCBI Taxonomy" id="8319"/>
    <lineage>
        <taxon>Eukaryota</taxon>
        <taxon>Metazoa</taxon>
        <taxon>Chordata</taxon>
        <taxon>Craniata</taxon>
        <taxon>Vertebrata</taxon>
        <taxon>Euteleostomi</taxon>
        <taxon>Amphibia</taxon>
        <taxon>Batrachia</taxon>
        <taxon>Caudata</taxon>
        <taxon>Salamandroidea</taxon>
        <taxon>Salamandridae</taxon>
        <taxon>Pleurodelinae</taxon>
        <taxon>Pleurodeles</taxon>
    </lineage>
</organism>